<feature type="region of interest" description="Disordered" evidence="1">
    <location>
        <begin position="67"/>
        <end position="91"/>
    </location>
</feature>
<organism evidence="2 3">
    <name type="scientific">Amycolatopsis vastitatis</name>
    <dbReference type="NCBI Taxonomy" id="1905142"/>
    <lineage>
        <taxon>Bacteria</taxon>
        <taxon>Bacillati</taxon>
        <taxon>Actinomycetota</taxon>
        <taxon>Actinomycetes</taxon>
        <taxon>Pseudonocardiales</taxon>
        <taxon>Pseudonocardiaceae</taxon>
        <taxon>Amycolatopsis</taxon>
    </lineage>
</organism>
<evidence type="ECO:0000313" key="2">
    <source>
        <dbReference type="EMBL" id="OXM69661.1"/>
    </source>
</evidence>
<keyword evidence="3" id="KW-1185">Reference proteome</keyword>
<dbReference type="RefSeq" id="WP_093946986.1">
    <property type="nucleotide sequence ID" value="NZ_NMUL01000007.1"/>
</dbReference>
<evidence type="ECO:0000256" key="1">
    <source>
        <dbReference type="SAM" id="MobiDB-lite"/>
    </source>
</evidence>
<proteinExistence type="predicted"/>
<dbReference type="OrthoDB" id="3626984at2"/>
<sequence length="91" mass="9529">MSPADLAPWRAACPACGAPVLWSETTAGKPLPVNPEPAPERGTVALSVHGGQLLAGVLRRNQAAGARDHGRPLYAAHAPDCVPPRHGRTRR</sequence>
<evidence type="ECO:0000313" key="3">
    <source>
        <dbReference type="Proteomes" id="UP000215199"/>
    </source>
</evidence>
<accession>A0A229TFE4</accession>
<name>A0A229TFE4_9PSEU</name>
<protein>
    <submittedName>
        <fullName evidence="2">Uncharacterized protein</fullName>
    </submittedName>
</protein>
<reference evidence="3" key="1">
    <citation type="submission" date="2017-07" db="EMBL/GenBank/DDBJ databases">
        <title>Comparative genome mining reveals phylogenetic distribution patterns of secondary metabolites in Amycolatopsis.</title>
        <authorList>
            <person name="Adamek M."/>
            <person name="Alanjary M."/>
            <person name="Sales-Ortells H."/>
            <person name="Goodfellow M."/>
            <person name="Bull A.T."/>
            <person name="Kalinowski J."/>
            <person name="Ziemert N."/>
        </authorList>
    </citation>
    <scope>NUCLEOTIDE SEQUENCE [LARGE SCALE GENOMIC DNA]</scope>
    <source>
        <strain evidence="3">H5</strain>
    </source>
</reference>
<dbReference type="Proteomes" id="UP000215199">
    <property type="component" value="Unassembled WGS sequence"/>
</dbReference>
<gene>
    <name evidence="2" type="ORF">CF165_09130</name>
</gene>
<comment type="caution">
    <text evidence="2">The sequence shown here is derived from an EMBL/GenBank/DDBJ whole genome shotgun (WGS) entry which is preliminary data.</text>
</comment>
<dbReference type="EMBL" id="NMUL01000007">
    <property type="protein sequence ID" value="OXM69661.1"/>
    <property type="molecule type" value="Genomic_DNA"/>
</dbReference>
<dbReference type="AlphaFoldDB" id="A0A229TFE4"/>